<evidence type="ECO:0000313" key="4">
    <source>
        <dbReference type="Proteomes" id="UP000271573"/>
    </source>
</evidence>
<feature type="domain" description="ATP-grasp" evidence="2">
    <location>
        <begin position="146"/>
        <end position="325"/>
    </location>
</feature>
<keyword evidence="4" id="KW-1185">Reference proteome</keyword>
<dbReference type="Pfam" id="PF02655">
    <property type="entry name" value="ATP-grasp_3"/>
    <property type="match status" value="1"/>
</dbReference>
<gene>
    <name evidence="3" type="ORF">Back2_00400</name>
</gene>
<accession>A0A3G9IU93</accession>
<keyword evidence="1" id="KW-0547">Nucleotide-binding</keyword>
<dbReference type="Proteomes" id="UP000271573">
    <property type="component" value="Chromosome"/>
</dbReference>
<dbReference type="Gene3D" id="3.30.1490.20">
    <property type="entry name" value="ATP-grasp fold, A domain"/>
    <property type="match status" value="1"/>
</dbReference>
<dbReference type="InterPro" id="IPR013815">
    <property type="entry name" value="ATP_grasp_subdomain_1"/>
</dbReference>
<keyword evidence="1" id="KW-0067">ATP-binding</keyword>
<dbReference type="EMBL" id="AP019307">
    <property type="protein sequence ID" value="BBH15753.1"/>
    <property type="molecule type" value="Genomic_DNA"/>
</dbReference>
<organism evidence="3 4">
    <name type="scientific">Nocardioides baekrokdamisoli</name>
    <dbReference type="NCBI Taxonomy" id="1804624"/>
    <lineage>
        <taxon>Bacteria</taxon>
        <taxon>Bacillati</taxon>
        <taxon>Actinomycetota</taxon>
        <taxon>Actinomycetes</taxon>
        <taxon>Propionibacteriales</taxon>
        <taxon>Nocardioidaceae</taxon>
        <taxon>Nocardioides</taxon>
    </lineage>
</organism>
<dbReference type="InterPro" id="IPR003806">
    <property type="entry name" value="ATP-grasp_PylC-type"/>
</dbReference>
<dbReference type="PROSITE" id="PS50975">
    <property type="entry name" value="ATP_GRASP"/>
    <property type="match status" value="1"/>
</dbReference>
<dbReference type="InterPro" id="IPR011761">
    <property type="entry name" value="ATP-grasp"/>
</dbReference>
<dbReference type="RefSeq" id="WP_125565635.1">
    <property type="nucleotide sequence ID" value="NZ_AP019307.1"/>
</dbReference>
<dbReference type="Gene3D" id="3.30.470.20">
    <property type="entry name" value="ATP-grasp fold, B domain"/>
    <property type="match status" value="1"/>
</dbReference>
<dbReference type="SUPFAM" id="SSF56059">
    <property type="entry name" value="Glutathione synthetase ATP-binding domain-like"/>
    <property type="match status" value="1"/>
</dbReference>
<dbReference type="GO" id="GO:0005524">
    <property type="term" value="F:ATP binding"/>
    <property type="evidence" value="ECO:0007669"/>
    <property type="project" value="UniProtKB-UniRule"/>
</dbReference>
<protein>
    <recommendedName>
        <fullName evidence="2">ATP-grasp domain-containing protein</fullName>
    </recommendedName>
</protein>
<proteinExistence type="predicted"/>
<dbReference type="OrthoDB" id="4423634at2"/>
<evidence type="ECO:0000313" key="3">
    <source>
        <dbReference type="EMBL" id="BBH15753.1"/>
    </source>
</evidence>
<name>A0A3G9IU93_9ACTN</name>
<reference evidence="3 4" key="1">
    <citation type="submission" date="2018-11" db="EMBL/GenBank/DDBJ databases">
        <title>Complete genome sequence of Nocardioides baekrokdamisoli strain KCTC 39748.</title>
        <authorList>
            <person name="Kang S.W."/>
            <person name="Lee K.C."/>
            <person name="Kim K.K."/>
            <person name="Kim J.S."/>
            <person name="Kim D.S."/>
            <person name="Ko S.H."/>
            <person name="Yang S.H."/>
            <person name="Shin Y.K."/>
            <person name="Lee J.S."/>
        </authorList>
    </citation>
    <scope>NUCLEOTIDE SEQUENCE [LARGE SCALE GENOMIC DNA]</scope>
    <source>
        <strain evidence="3 4">KCTC 39748</strain>
    </source>
</reference>
<dbReference type="GO" id="GO:0046872">
    <property type="term" value="F:metal ion binding"/>
    <property type="evidence" value="ECO:0007669"/>
    <property type="project" value="InterPro"/>
</dbReference>
<sequence>MSNDQRDVAVGVEAVTSWTGVPAGATQTAGCGGVPTFWFASNGEHGPFDQLATALRRRGYRVVRLVPTQASVSVRLADRLIYHRTVTIEEFVRGTAGPFADEETLDVQWYESVVLRIPDEAIDRFPAHIADRLRHRRLLCDKLAVARLLESAGVPVAPHLAASTHTDADAIALLGLPLMVKAAISSGSQGVIEAATADQVAQAVADLGVARDHVFFQPFLPGSVLNYDAVVGADLIPLAEAAVRQVRPADSPRRTGLEIVDDPELLAYGRRVCAAIGVVGPVDLDVIRGEDGPMLIDVNPRPWGTMMSLSGAGVNFDAHYLTAVGVETPDGGLAKVGAVVGVFPDVVAYVLTTRGVLAAVRTFVEAAAAIGRRTGFRYLVHTLAMRVIWRLSPAAAAAEARAFGGQ</sequence>
<evidence type="ECO:0000259" key="2">
    <source>
        <dbReference type="PROSITE" id="PS50975"/>
    </source>
</evidence>
<dbReference type="KEGG" id="nbe:Back2_00400"/>
<dbReference type="AlphaFoldDB" id="A0A3G9IU93"/>
<evidence type="ECO:0000256" key="1">
    <source>
        <dbReference type="PROSITE-ProRule" id="PRU00409"/>
    </source>
</evidence>